<dbReference type="Gene3D" id="3.10.129.110">
    <property type="entry name" value="Polyketide synthase dehydratase"/>
    <property type="match status" value="1"/>
</dbReference>
<dbReference type="InterPro" id="IPR049551">
    <property type="entry name" value="PKS_DH_C"/>
</dbReference>
<gene>
    <name evidence="7" type="ORF">CAP_4378</name>
</gene>
<reference evidence="7 8" key="1">
    <citation type="submission" date="2013-05" db="EMBL/GenBank/DDBJ databases">
        <title>Genome assembly of Chondromyces apiculatus DSM 436.</title>
        <authorList>
            <person name="Sharma G."/>
            <person name="Khatri I."/>
            <person name="Kaur C."/>
            <person name="Mayilraj S."/>
            <person name="Subramanian S."/>
        </authorList>
    </citation>
    <scope>NUCLEOTIDE SEQUENCE [LARGE SCALE GENOMIC DNA]</scope>
    <source>
        <strain evidence="7 8">DSM 436</strain>
    </source>
</reference>
<feature type="region of interest" description="N-terminal hotdog fold" evidence="4">
    <location>
        <begin position="479"/>
        <end position="615"/>
    </location>
</feature>
<evidence type="ECO:0000256" key="1">
    <source>
        <dbReference type="ARBA" id="ARBA00022450"/>
    </source>
</evidence>
<dbReference type="CDD" id="cd00833">
    <property type="entry name" value="PKS"/>
    <property type="match status" value="1"/>
</dbReference>
<dbReference type="eggNOG" id="COG3321">
    <property type="taxonomic scope" value="Bacteria"/>
</dbReference>
<dbReference type="GO" id="GO:0071770">
    <property type="term" value="P:DIM/DIP cell wall layer assembly"/>
    <property type="evidence" value="ECO:0007669"/>
    <property type="project" value="TreeGrafter"/>
</dbReference>
<dbReference type="GO" id="GO:0006633">
    <property type="term" value="P:fatty acid biosynthetic process"/>
    <property type="evidence" value="ECO:0007669"/>
    <property type="project" value="InterPro"/>
</dbReference>
<dbReference type="InterPro" id="IPR049900">
    <property type="entry name" value="PKS_mFAS_DH"/>
</dbReference>
<dbReference type="RefSeq" id="WP_052375608.1">
    <property type="nucleotide sequence ID" value="NZ_ASRX01000032.1"/>
</dbReference>
<dbReference type="InterPro" id="IPR036736">
    <property type="entry name" value="ACP-like_sf"/>
</dbReference>
<dbReference type="InterPro" id="IPR032821">
    <property type="entry name" value="PKS_assoc"/>
</dbReference>
<feature type="domain" description="PKS/mFAS DH" evidence="6">
    <location>
        <begin position="479"/>
        <end position="771"/>
    </location>
</feature>
<evidence type="ECO:0000256" key="2">
    <source>
        <dbReference type="ARBA" id="ARBA00022553"/>
    </source>
</evidence>
<name>A0A017T5N6_9BACT</name>
<dbReference type="InterPro" id="IPR050091">
    <property type="entry name" value="PKS_NRPS_Biosynth_Enz"/>
</dbReference>
<evidence type="ECO:0000256" key="4">
    <source>
        <dbReference type="PROSITE-ProRule" id="PRU01363"/>
    </source>
</evidence>
<comment type="caution">
    <text evidence="7">The sequence shown here is derived from an EMBL/GenBank/DDBJ whole genome shotgun (WGS) entry which is preliminary data.</text>
</comment>
<dbReference type="InterPro" id="IPR042104">
    <property type="entry name" value="PKS_dehydratase_sf"/>
</dbReference>
<dbReference type="PROSITE" id="PS52019">
    <property type="entry name" value="PKS_MFAS_DH"/>
    <property type="match status" value="1"/>
</dbReference>
<dbReference type="SUPFAM" id="SSF47336">
    <property type="entry name" value="ACP-like"/>
    <property type="match status" value="1"/>
</dbReference>
<evidence type="ECO:0000256" key="3">
    <source>
        <dbReference type="ARBA" id="ARBA00022679"/>
    </source>
</evidence>
<dbReference type="InterPro" id="IPR029058">
    <property type="entry name" value="AB_hydrolase_fold"/>
</dbReference>
<evidence type="ECO:0000313" key="7">
    <source>
        <dbReference type="EMBL" id="EYF04558.1"/>
    </source>
</evidence>
<dbReference type="SUPFAM" id="SSF53474">
    <property type="entry name" value="alpha/beta-Hydrolases"/>
    <property type="match status" value="1"/>
</dbReference>
<dbReference type="Proteomes" id="UP000019678">
    <property type="component" value="Unassembled WGS sequence"/>
</dbReference>
<evidence type="ECO:0000313" key="8">
    <source>
        <dbReference type="Proteomes" id="UP000019678"/>
    </source>
</evidence>
<sequence>MADDQLILEALHTIQRLNEKIASYEAGRRVEQDVAVVGMSCQFPGAPNLKVFWDRLCARYDGVTHYPPARLGLLGLNPEELGTDVTRIFGGYLEGIDLFDAELFGISPREARCMDPQQRLLLMNVHQALVDAELLGRPDLKNTGVFISHYPSQYMRAASHYDPDNALFLVTGNALSISANRISYHYDLSGPSLVIDTACSSSLVAVDIACQYLAKKVIDHAIVGGISLNLNPVFTRLLQDSSMLAPDGKCKTFDTSANGYVPGEGVGVLVLSRLSDSRARGAKVYSVIAASYVNQDGKSNGLTAPNGVAQEQVIARAFQRASIAPSQVQYVETHGTGTYLGDPVEIEALGNVVNQGRAPGRPCVLGCLKTNIGHLEPAAGIAGLIKASLCIHLGKIPGNNHLTTVNPLLRMERSSFVLPDRTLDWTDPEKIAGVSSFGFGGVNGHVVLRSPPEDLRKGRGDLLATYPVHPFNAKSYWLQPTNGAKKPDKSGGTGEKLLDFQAVDAPPDILRVLLRIEGWNLLGIGDTGNFHIGFYIETIYRIFAERLQARSILIHSIEFLRLLYVSRPVNTLIQVAVREGERGAYEFDFYFRYEAEGSTWVRAAKASVSPASGEDCGAVPPRALGSAPITLDEGTFYERYTAMGYPGMGFVRVVQSSEIHADESFSTLRLSFDASRYGLGVHPGFLDAVLQPGFLMKGASTGVLHMTTVMRDISIRGPLTSKEHYGLYTRLLPSAEPNRFAMSWSVYDAKQEVVIACRETTLQSLTQNESALESLAAFDPGRVERLTPRHLLEEIGALLETDPAEIPLDRELLELGMDSLMIMKLQSILDRFSLPINNLFEVTVRDLQRLIVKHHPSWAEDAPPASPGRELVSPSFDKDRWVRGHEKPGARVRLYCFPYGHLSASMFRNWVKTFPDHIEVRPIELPGRGDRLKERPLEHLSDIAERLTDMTRDDLQRPYAMLGHSAGTLLAYAWCSHLQRRGLPAPQVLFAGAFSAPCLPANPVVVALKETYRNHGISHIPTLDEILDPRNHRFVERVIDALLDSMNSAGLFSLTRDFIRAQLHAIVATFRTVETFDPGQVSPLHIPIVALHGRQDAQVSEGDMRAWERLTTRAFLYQEFAGNHSFINAEQNEGEVMAHVVGTLSALSLGARG</sequence>
<dbReference type="Gene3D" id="3.40.50.1820">
    <property type="entry name" value="alpha/beta hydrolase"/>
    <property type="match status" value="1"/>
</dbReference>
<dbReference type="GO" id="GO:0004315">
    <property type="term" value="F:3-oxoacyl-[acyl-carrier-protein] synthase activity"/>
    <property type="evidence" value="ECO:0007669"/>
    <property type="project" value="InterPro"/>
</dbReference>
<keyword evidence="8" id="KW-1185">Reference proteome</keyword>
<dbReference type="GO" id="GO:0004312">
    <property type="term" value="F:fatty acid synthase activity"/>
    <property type="evidence" value="ECO:0007669"/>
    <property type="project" value="TreeGrafter"/>
</dbReference>
<dbReference type="PANTHER" id="PTHR43775">
    <property type="entry name" value="FATTY ACID SYNTHASE"/>
    <property type="match status" value="1"/>
</dbReference>
<dbReference type="Pfam" id="PF02801">
    <property type="entry name" value="Ketoacyl-synt_C"/>
    <property type="match status" value="1"/>
</dbReference>
<dbReference type="OrthoDB" id="5349841at2"/>
<evidence type="ECO:0000259" key="6">
    <source>
        <dbReference type="PROSITE" id="PS52019"/>
    </source>
</evidence>
<dbReference type="Gene3D" id="3.40.47.10">
    <property type="match status" value="1"/>
</dbReference>
<dbReference type="InterPro" id="IPR009081">
    <property type="entry name" value="PP-bd_ACP"/>
</dbReference>
<dbReference type="Pfam" id="PF00109">
    <property type="entry name" value="ketoacyl-synt"/>
    <property type="match status" value="1"/>
</dbReference>
<organism evidence="7 8">
    <name type="scientific">Chondromyces apiculatus DSM 436</name>
    <dbReference type="NCBI Taxonomy" id="1192034"/>
    <lineage>
        <taxon>Bacteria</taxon>
        <taxon>Pseudomonadati</taxon>
        <taxon>Myxococcota</taxon>
        <taxon>Polyangia</taxon>
        <taxon>Polyangiales</taxon>
        <taxon>Polyangiaceae</taxon>
        <taxon>Chondromyces</taxon>
    </lineage>
</organism>
<dbReference type="InterPro" id="IPR014031">
    <property type="entry name" value="Ketoacyl_synth_C"/>
</dbReference>
<dbReference type="PANTHER" id="PTHR43775:SF37">
    <property type="entry name" value="SI:DKEY-61P9.11"/>
    <property type="match status" value="1"/>
</dbReference>
<evidence type="ECO:0000259" key="5">
    <source>
        <dbReference type="PROSITE" id="PS52004"/>
    </source>
</evidence>
<dbReference type="SMART" id="SM00825">
    <property type="entry name" value="PKS_KS"/>
    <property type="match status" value="1"/>
</dbReference>
<keyword evidence="1" id="KW-0596">Phosphopantetheine</keyword>
<dbReference type="InterPro" id="IPR001031">
    <property type="entry name" value="Thioesterase"/>
</dbReference>
<dbReference type="InterPro" id="IPR018201">
    <property type="entry name" value="Ketoacyl_synth_AS"/>
</dbReference>
<dbReference type="Pfam" id="PF16197">
    <property type="entry name" value="KAsynt_C_assoc"/>
    <property type="match status" value="1"/>
</dbReference>
<comment type="caution">
    <text evidence="4">Lacks conserved residue(s) required for the propagation of feature annotation.</text>
</comment>
<protein>
    <submittedName>
        <fullName evidence="7">Malonyl CoA-acyl carrier protein transacylase</fullName>
    </submittedName>
</protein>
<dbReference type="GO" id="GO:0005737">
    <property type="term" value="C:cytoplasm"/>
    <property type="evidence" value="ECO:0007669"/>
    <property type="project" value="TreeGrafter"/>
</dbReference>
<dbReference type="Pfam" id="PF00975">
    <property type="entry name" value="Thioesterase"/>
    <property type="match status" value="1"/>
</dbReference>
<dbReference type="Pfam" id="PF00550">
    <property type="entry name" value="PP-binding"/>
    <property type="match status" value="1"/>
</dbReference>
<dbReference type="Pfam" id="PF14765">
    <property type="entry name" value="PS-DH"/>
    <property type="match status" value="1"/>
</dbReference>
<dbReference type="AlphaFoldDB" id="A0A017T5N6"/>
<dbReference type="InterPro" id="IPR020841">
    <property type="entry name" value="PKS_Beta-ketoAc_synthase_dom"/>
</dbReference>
<dbReference type="PROSITE" id="PS52004">
    <property type="entry name" value="KS3_2"/>
    <property type="match status" value="1"/>
</dbReference>
<feature type="region of interest" description="C-terminal hotdog fold" evidence="4">
    <location>
        <begin position="627"/>
        <end position="771"/>
    </location>
</feature>
<dbReference type="PROSITE" id="PS00606">
    <property type="entry name" value="KS3_1"/>
    <property type="match status" value="1"/>
</dbReference>
<dbReference type="SUPFAM" id="SSF53901">
    <property type="entry name" value="Thiolase-like"/>
    <property type="match status" value="1"/>
</dbReference>
<keyword evidence="3" id="KW-0808">Transferase</keyword>
<dbReference type="GO" id="GO:0005886">
    <property type="term" value="C:plasma membrane"/>
    <property type="evidence" value="ECO:0007669"/>
    <property type="project" value="TreeGrafter"/>
</dbReference>
<dbReference type="Gene3D" id="1.10.1200.10">
    <property type="entry name" value="ACP-like"/>
    <property type="match status" value="1"/>
</dbReference>
<dbReference type="InterPro" id="IPR014030">
    <property type="entry name" value="Ketoacyl_synth_N"/>
</dbReference>
<proteinExistence type="predicted"/>
<dbReference type="EMBL" id="ASRX01000032">
    <property type="protein sequence ID" value="EYF04558.1"/>
    <property type="molecule type" value="Genomic_DNA"/>
</dbReference>
<feature type="domain" description="Ketosynthase family 3 (KS3)" evidence="5">
    <location>
        <begin position="31"/>
        <end position="450"/>
    </location>
</feature>
<keyword evidence="2" id="KW-0597">Phosphoprotein</keyword>
<accession>A0A017T5N6</accession>
<dbReference type="InterPro" id="IPR016039">
    <property type="entry name" value="Thiolase-like"/>
</dbReference>
<dbReference type="STRING" id="1192034.CAP_4378"/>